<gene>
    <name evidence="3" type="ORF">PCOR1329_LOCUS61865</name>
</gene>
<feature type="region of interest" description="Disordered" evidence="2">
    <location>
        <begin position="81"/>
        <end position="127"/>
    </location>
</feature>
<dbReference type="Pfam" id="PF03849">
    <property type="entry name" value="Tfb2"/>
    <property type="match status" value="1"/>
</dbReference>
<evidence type="ECO:0000256" key="2">
    <source>
        <dbReference type="SAM" id="MobiDB-lite"/>
    </source>
</evidence>
<protein>
    <recommendedName>
        <fullName evidence="1">General transcription factor IIH subunit 4</fullName>
    </recommendedName>
</protein>
<accession>A0ABN9VZU4</accession>
<keyword evidence="1" id="KW-0227">DNA damage</keyword>
<sequence>MQHCLPSASLLGVFCKISTQLPNLVVGQLSAETALRAMKRGIRAENIVRYLDSAAHPRARERREDGGLAVPGNVRSQLEVWESSRSRSRAEGGRVRVGRRRVGGGGVRAGARPRRGARRPAVGLARR</sequence>
<name>A0ABN9VZU4_9DINO</name>
<evidence type="ECO:0000313" key="3">
    <source>
        <dbReference type="EMBL" id="CAK0877960.1"/>
    </source>
</evidence>
<evidence type="ECO:0000313" key="4">
    <source>
        <dbReference type="Proteomes" id="UP001189429"/>
    </source>
</evidence>
<organism evidence="3 4">
    <name type="scientific">Prorocentrum cordatum</name>
    <dbReference type="NCBI Taxonomy" id="2364126"/>
    <lineage>
        <taxon>Eukaryota</taxon>
        <taxon>Sar</taxon>
        <taxon>Alveolata</taxon>
        <taxon>Dinophyceae</taxon>
        <taxon>Prorocentrales</taxon>
        <taxon>Prorocentraceae</taxon>
        <taxon>Prorocentrum</taxon>
    </lineage>
</organism>
<evidence type="ECO:0000256" key="1">
    <source>
        <dbReference type="RuleBase" id="RU364024"/>
    </source>
</evidence>
<dbReference type="Proteomes" id="UP001189429">
    <property type="component" value="Unassembled WGS sequence"/>
</dbReference>
<dbReference type="EMBL" id="CAUYUJ010017793">
    <property type="protein sequence ID" value="CAK0877960.1"/>
    <property type="molecule type" value="Genomic_DNA"/>
</dbReference>
<dbReference type="PANTHER" id="PTHR13152">
    <property type="entry name" value="TFIIH, POLYPEPTIDE 4"/>
    <property type="match status" value="1"/>
</dbReference>
<proteinExistence type="inferred from homology"/>
<keyword evidence="1" id="KW-0804">Transcription</keyword>
<keyword evidence="1" id="KW-0539">Nucleus</keyword>
<feature type="compositionally biased region" description="Basic and acidic residues" evidence="2">
    <location>
        <begin position="82"/>
        <end position="94"/>
    </location>
</feature>
<dbReference type="InterPro" id="IPR004598">
    <property type="entry name" value="TFIIH_p52/Tfb2"/>
</dbReference>
<reference evidence="3" key="1">
    <citation type="submission" date="2023-10" db="EMBL/GenBank/DDBJ databases">
        <authorList>
            <person name="Chen Y."/>
            <person name="Shah S."/>
            <person name="Dougan E. K."/>
            <person name="Thang M."/>
            <person name="Chan C."/>
        </authorList>
    </citation>
    <scope>NUCLEOTIDE SEQUENCE [LARGE SCALE GENOMIC DNA]</scope>
</reference>
<keyword evidence="1" id="KW-0805">Transcription regulation</keyword>
<dbReference type="PANTHER" id="PTHR13152:SF0">
    <property type="entry name" value="GENERAL TRANSCRIPTION FACTOR IIH SUBUNIT 4"/>
    <property type="match status" value="1"/>
</dbReference>
<comment type="caution">
    <text evidence="3">The sequence shown here is derived from an EMBL/GenBank/DDBJ whole genome shotgun (WGS) entry which is preliminary data.</text>
</comment>
<keyword evidence="4" id="KW-1185">Reference proteome</keyword>
<comment type="subcellular location">
    <subcellularLocation>
        <location evidence="1">Nucleus</location>
    </subcellularLocation>
</comment>
<keyword evidence="1" id="KW-0234">DNA repair</keyword>
<comment type="function">
    <text evidence="1">Component of the general transcription and DNA repair factor IIH (TFIIH) core complex which is involved in general and transcription-coupled nucleotide excision repair (NER) of damaged DNA.</text>
</comment>
<comment type="similarity">
    <text evidence="1">Belongs to the TFB2 family.</text>
</comment>